<comment type="caution">
    <text evidence="2">The sequence shown here is derived from an EMBL/GenBank/DDBJ whole genome shotgun (WGS) entry which is preliminary data.</text>
</comment>
<evidence type="ECO:0000256" key="1">
    <source>
        <dbReference type="SAM" id="MobiDB-lite"/>
    </source>
</evidence>
<feature type="compositionally biased region" description="Low complexity" evidence="1">
    <location>
        <begin position="13"/>
        <end position="32"/>
    </location>
</feature>
<proteinExistence type="predicted"/>
<evidence type="ECO:0000313" key="3">
    <source>
        <dbReference type="Proteomes" id="UP000602510"/>
    </source>
</evidence>
<reference evidence="2" key="1">
    <citation type="submission" date="2020-04" db="EMBL/GenBank/DDBJ databases">
        <title>Hybrid Assembly of Korean Phytophthora infestans isolates.</title>
        <authorList>
            <person name="Prokchorchik M."/>
            <person name="Lee Y."/>
            <person name="Seo J."/>
            <person name="Cho J.-H."/>
            <person name="Park Y.-E."/>
            <person name="Jang D.-C."/>
            <person name="Im J.-S."/>
            <person name="Choi J.-G."/>
            <person name="Park H.-J."/>
            <person name="Lee G.-B."/>
            <person name="Lee Y.-G."/>
            <person name="Hong S.-Y."/>
            <person name="Cho K."/>
            <person name="Sohn K.H."/>
        </authorList>
    </citation>
    <scope>NUCLEOTIDE SEQUENCE</scope>
    <source>
        <strain evidence="2">KR_1_A1</strain>
    </source>
</reference>
<feature type="region of interest" description="Disordered" evidence="1">
    <location>
        <begin position="44"/>
        <end position="82"/>
    </location>
</feature>
<feature type="region of interest" description="Disordered" evidence="1">
    <location>
        <begin position="1"/>
        <end position="32"/>
    </location>
</feature>
<feature type="compositionally biased region" description="Polar residues" evidence="1">
    <location>
        <begin position="70"/>
        <end position="82"/>
    </location>
</feature>
<dbReference type="Proteomes" id="UP000602510">
    <property type="component" value="Unassembled WGS sequence"/>
</dbReference>
<feature type="region of interest" description="Disordered" evidence="1">
    <location>
        <begin position="90"/>
        <end position="109"/>
    </location>
</feature>
<dbReference type="AlphaFoldDB" id="A0A833W2R1"/>
<evidence type="ECO:0000313" key="2">
    <source>
        <dbReference type="EMBL" id="KAF4027378.1"/>
    </source>
</evidence>
<name>A0A833W2R1_PHYIN</name>
<dbReference type="EMBL" id="WSZM01001485">
    <property type="protein sequence ID" value="KAF4027378.1"/>
    <property type="molecule type" value="Genomic_DNA"/>
</dbReference>
<organism evidence="2 3">
    <name type="scientific">Phytophthora infestans</name>
    <name type="common">Potato late blight agent</name>
    <name type="synonym">Botrytis infestans</name>
    <dbReference type="NCBI Taxonomy" id="4787"/>
    <lineage>
        <taxon>Eukaryota</taxon>
        <taxon>Sar</taxon>
        <taxon>Stramenopiles</taxon>
        <taxon>Oomycota</taxon>
        <taxon>Peronosporomycetes</taxon>
        <taxon>Peronosporales</taxon>
        <taxon>Peronosporaceae</taxon>
        <taxon>Phytophthora</taxon>
    </lineage>
</organism>
<sequence>MTTSPSMYMETVSLNDDAPSASSSSSNSTVLDVDSLESQFAQPSVLKASKDATASPEVVVPVSDSDDEQTNGSINGHNNSKNDAVVVEMNGHKDSNGSQPQHVLPHCAS</sequence>
<keyword evidence="3" id="KW-1185">Reference proteome</keyword>
<gene>
    <name evidence="2" type="ORF">GN244_ATG21015</name>
</gene>
<protein>
    <submittedName>
        <fullName evidence="2">Uncharacterized protein</fullName>
    </submittedName>
</protein>
<accession>A0A833W2R1</accession>